<comment type="similarity">
    <text evidence="1">Belongs to the UPF0337 (CsbD) family.</text>
</comment>
<dbReference type="RefSeq" id="WP_246051717.1">
    <property type="nucleotide sequence ID" value="NZ_MWIN01000009.1"/>
</dbReference>
<feature type="compositionally biased region" description="Low complexity" evidence="2">
    <location>
        <begin position="61"/>
        <end position="71"/>
    </location>
</feature>
<dbReference type="Pfam" id="PF05532">
    <property type="entry name" value="CsbD"/>
    <property type="match status" value="1"/>
</dbReference>
<dbReference type="Gene3D" id="1.10.1470.10">
    <property type="entry name" value="YjbJ"/>
    <property type="match status" value="1"/>
</dbReference>
<evidence type="ECO:0000256" key="2">
    <source>
        <dbReference type="SAM" id="MobiDB-lite"/>
    </source>
</evidence>
<feature type="domain" description="CsbD-like" evidence="3">
    <location>
        <begin position="77"/>
        <end position="125"/>
    </location>
</feature>
<dbReference type="AlphaFoldDB" id="A0A4V6Q485"/>
<evidence type="ECO:0000256" key="1">
    <source>
        <dbReference type="ARBA" id="ARBA00009129"/>
    </source>
</evidence>
<reference evidence="4 5" key="1">
    <citation type="submission" date="2019-03" db="EMBL/GenBank/DDBJ databases">
        <title>Genomic Encyclopedia of Type Strains, Phase IV (KMG-IV): sequencing the most valuable type-strain genomes for metagenomic binning, comparative biology and taxonomic classification.</title>
        <authorList>
            <person name="Goeker M."/>
        </authorList>
    </citation>
    <scope>NUCLEOTIDE SEQUENCE [LARGE SCALE GENOMIC DNA]</scope>
    <source>
        <strain evidence="4 5">DSM 26377</strain>
    </source>
</reference>
<feature type="region of interest" description="Disordered" evidence="2">
    <location>
        <begin position="1"/>
        <end position="80"/>
    </location>
</feature>
<dbReference type="InterPro" id="IPR008462">
    <property type="entry name" value="CsbD"/>
</dbReference>
<accession>A0A4V6Q485</accession>
<dbReference type="SUPFAM" id="SSF69047">
    <property type="entry name" value="Hypothetical protein YjbJ"/>
    <property type="match status" value="1"/>
</dbReference>
<organism evidence="4 5">
    <name type="scientific">Panacagrimonas perspica</name>
    <dbReference type="NCBI Taxonomy" id="381431"/>
    <lineage>
        <taxon>Bacteria</taxon>
        <taxon>Pseudomonadati</taxon>
        <taxon>Pseudomonadota</taxon>
        <taxon>Gammaproteobacteria</taxon>
        <taxon>Nevskiales</taxon>
        <taxon>Nevskiaceae</taxon>
        <taxon>Panacagrimonas</taxon>
    </lineage>
</organism>
<evidence type="ECO:0000259" key="3">
    <source>
        <dbReference type="Pfam" id="PF05532"/>
    </source>
</evidence>
<gene>
    <name evidence="4" type="ORF">DFR24_3827</name>
</gene>
<comment type="caution">
    <text evidence="4">The sequence shown here is derived from an EMBL/GenBank/DDBJ whole genome shotgun (WGS) entry which is preliminary data.</text>
</comment>
<proteinExistence type="inferred from homology"/>
<dbReference type="InterPro" id="IPR036629">
    <property type="entry name" value="YjbJ_sf"/>
</dbReference>
<keyword evidence="5" id="KW-1185">Reference proteome</keyword>
<dbReference type="EMBL" id="SOBT01000010">
    <property type="protein sequence ID" value="TDU26796.1"/>
    <property type="molecule type" value="Genomic_DNA"/>
</dbReference>
<dbReference type="Proteomes" id="UP000295341">
    <property type="component" value="Unassembled WGS sequence"/>
</dbReference>
<evidence type="ECO:0000313" key="4">
    <source>
        <dbReference type="EMBL" id="TDU26796.1"/>
    </source>
</evidence>
<evidence type="ECO:0000313" key="5">
    <source>
        <dbReference type="Proteomes" id="UP000295341"/>
    </source>
</evidence>
<protein>
    <submittedName>
        <fullName evidence="4">Uncharacterized protein YjbJ (UPF0337 family)</fullName>
    </submittedName>
</protein>
<sequence length="139" mass="15636">MKIILSRDSGPVETRVDLEKDPQEVAQERDHEIRLRKPATTVPAGDPLTMPMLAAMGHQDPMSQQQQQSMPTSITETKGAWKQRVGSAKITWGKLTDDELLQTEGHMQKLSGLVQQRYAITRDEATTQIKAFFAQFKTT</sequence>
<feature type="compositionally biased region" description="Basic and acidic residues" evidence="2">
    <location>
        <begin position="14"/>
        <end position="35"/>
    </location>
</feature>
<name>A0A4V6Q485_9GAMM</name>